<dbReference type="Proteomes" id="UP000637383">
    <property type="component" value="Unassembled WGS sequence"/>
</dbReference>
<comment type="caution">
    <text evidence="1">The sequence shown here is derived from an EMBL/GenBank/DDBJ whole genome shotgun (WGS) entry which is preliminary data.</text>
</comment>
<organism evidence="1 2">
    <name type="scientific">Nostoc paludosum FACHB-159</name>
    <dbReference type="NCBI Taxonomy" id="2692908"/>
    <lineage>
        <taxon>Bacteria</taxon>
        <taxon>Bacillati</taxon>
        <taxon>Cyanobacteriota</taxon>
        <taxon>Cyanophyceae</taxon>
        <taxon>Nostocales</taxon>
        <taxon>Nostocaceae</taxon>
        <taxon>Nostoc</taxon>
    </lineage>
</organism>
<gene>
    <name evidence="1" type="ORF">H6H03_29630</name>
</gene>
<evidence type="ECO:0000313" key="2">
    <source>
        <dbReference type="Proteomes" id="UP000637383"/>
    </source>
</evidence>
<evidence type="ECO:0000313" key="1">
    <source>
        <dbReference type="EMBL" id="MBD2737999.1"/>
    </source>
</evidence>
<sequence length="76" mass="8952">MLREKQKQTDRLKILEKVYESIEQRMTTNSVAVYVQLARQYGKKYQIEGLVESWILEGRNVFFTPESAKAWADTLP</sequence>
<proteinExistence type="predicted"/>
<keyword evidence="2" id="KW-1185">Reference proteome</keyword>
<protein>
    <recommendedName>
        <fullName evidence="3">CopG family transcriptional regulator</fullName>
    </recommendedName>
</protein>
<dbReference type="RefSeq" id="WP_190958561.1">
    <property type="nucleotide sequence ID" value="NZ_JACJTU010000041.1"/>
</dbReference>
<accession>A0ABR8KGL1</accession>
<dbReference type="EMBL" id="JACJTU010000041">
    <property type="protein sequence ID" value="MBD2737999.1"/>
    <property type="molecule type" value="Genomic_DNA"/>
</dbReference>
<reference evidence="1 2" key="1">
    <citation type="journal article" date="2020" name="ISME J.">
        <title>Comparative genomics reveals insights into cyanobacterial evolution and habitat adaptation.</title>
        <authorList>
            <person name="Chen M.Y."/>
            <person name="Teng W.K."/>
            <person name="Zhao L."/>
            <person name="Hu C.X."/>
            <person name="Zhou Y.K."/>
            <person name="Han B.P."/>
            <person name="Song L.R."/>
            <person name="Shu W.S."/>
        </authorList>
    </citation>
    <scope>NUCLEOTIDE SEQUENCE [LARGE SCALE GENOMIC DNA]</scope>
    <source>
        <strain evidence="1 2">FACHB-159</strain>
    </source>
</reference>
<evidence type="ECO:0008006" key="3">
    <source>
        <dbReference type="Google" id="ProtNLM"/>
    </source>
</evidence>
<name>A0ABR8KGL1_9NOSO</name>